<sequence length="247" mass="29747">MDWSKAKTILIVAFIITNILLGYNLYVNVFKCDKKVFFEDKYINYLNDLLKDKNIVINTDLPKQAPKLSALIVKYEDLKDENLNITEDKKIVYSGKANLKSFTKEAVKFYCEQFLKKYKFDDEKYLKYIMKKDDYIEVFYCGKYKDYFLEESYMKFVFYPDNQFEFERVWLVPIEEKFQKKRVITSVEAVINSYNKLDKNSSIDEIKLGYYFKLNEKDIKKTKIGTALPVWRIKSNNKYYYIQAFDF</sequence>
<dbReference type="Pfam" id="PF09648">
    <property type="entry name" value="YycI"/>
    <property type="match status" value="1"/>
</dbReference>
<dbReference type="EMBL" id="FQXH01000038">
    <property type="protein sequence ID" value="SHH52181.1"/>
    <property type="molecule type" value="Genomic_DNA"/>
</dbReference>
<keyword evidence="1" id="KW-0472">Membrane</keyword>
<name>A0A1M5TNE8_9FIRM</name>
<feature type="domain" description="Regulatory protein YycH-like" evidence="2">
    <location>
        <begin position="47"/>
        <end position="245"/>
    </location>
</feature>
<dbReference type="RefSeq" id="WP_072726442.1">
    <property type="nucleotide sequence ID" value="NZ_FQXH01000038.1"/>
</dbReference>
<gene>
    <name evidence="3" type="ORF">SAMN02744040_02239</name>
</gene>
<evidence type="ECO:0000256" key="1">
    <source>
        <dbReference type="SAM" id="Phobius"/>
    </source>
</evidence>
<evidence type="ECO:0000313" key="3">
    <source>
        <dbReference type="EMBL" id="SHH52181.1"/>
    </source>
</evidence>
<evidence type="ECO:0000313" key="4">
    <source>
        <dbReference type="Proteomes" id="UP000242520"/>
    </source>
</evidence>
<evidence type="ECO:0000259" key="2">
    <source>
        <dbReference type="Pfam" id="PF09648"/>
    </source>
</evidence>
<accession>A0A1M5TNE8</accession>
<dbReference type="STRING" id="1123350.SAMN02744040_02239"/>
<keyword evidence="4" id="KW-1185">Reference proteome</keyword>
<dbReference type="AlphaFoldDB" id="A0A1M5TNE8"/>
<dbReference type="Proteomes" id="UP000242520">
    <property type="component" value="Unassembled WGS sequence"/>
</dbReference>
<dbReference type="GO" id="GO:0016020">
    <property type="term" value="C:membrane"/>
    <property type="evidence" value="ECO:0007669"/>
    <property type="project" value="InterPro"/>
</dbReference>
<keyword evidence="1" id="KW-0812">Transmembrane</keyword>
<protein>
    <submittedName>
        <fullName evidence="3">Two-component signal transduction system YycFG, regulatory protein YycI</fullName>
    </submittedName>
</protein>
<dbReference type="InterPro" id="IPR018604">
    <property type="entry name" value="YycI-like"/>
</dbReference>
<proteinExistence type="predicted"/>
<keyword evidence="1" id="KW-1133">Transmembrane helix</keyword>
<dbReference type="Gene3D" id="2.40.128.690">
    <property type="entry name" value="YycH protein, domain 3-like"/>
    <property type="match status" value="1"/>
</dbReference>
<organism evidence="3 4">
    <name type="scientific">Tepidibacter thalassicus DSM 15285</name>
    <dbReference type="NCBI Taxonomy" id="1123350"/>
    <lineage>
        <taxon>Bacteria</taxon>
        <taxon>Bacillati</taxon>
        <taxon>Bacillota</taxon>
        <taxon>Clostridia</taxon>
        <taxon>Peptostreptococcales</taxon>
        <taxon>Peptostreptococcaceae</taxon>
        <taxon>Tepidibacter</taxon>
    </lineage>
</organism>
<reference evidence="4" key="1">
    <citation type="submission" date="2016-11" db="EMBL/GenBank/DDBJ databases">
        <authorList>
            <person name="Varghese N."/>
            <person name="Submissions S."/>
        </authorList>
    </citation>
    <scope>NUCLEOTIDE SEQUENCE [LARGE SCALE GENOMIC DNA]</scope>
    <source>
        <strain evidence="4">DSM 15285</strain>
    </source>
</reference>
<feature type="transmembrane region" description="Helical" evidence="1">
    <location>
        <begin position="6"/>
        <end position="26"/>
    </location>
</feature>
<dbReference type="OrthoDB" id="2388036at2"/>